<sequence>MKKNFDLFKEINLFEENIEDCPKKSKKKLNCYFSSQKQKSQKNLFGDIKTKVNNIDSTSATIQYLFVDLFF</sequence>
<protein>
    <recommendedName>
        <fullName evidence="3">Spiroplasmavirus-related protein</fullName>
    </recommendedName>
</protein>
<organism evidence="1 2">
    <name type="scientific">Spiroplasma ixodetis</name>
    <dbReference type="NCBI Taxonomy" id="2141"/>
    <lineage>
        <taxon>Bacteria</taxon>
        <taxon>Bacillati</taxon>
        <taxon>Mycoplasmatota</taxon>
        <taxon>Mollicutes</taxon>
        <taxon>Entomoplasmatales</taxon>
        <taxon>Spiroplasmataceae</taxon>
        <taxon>Spiroplasma</taxon>
    </lineage>
</organism>
<evidence type="ECO:0000313" key="2">
    <source>
        <dbReference type="Proteomes" id="UP001163387"/>
    </source>
</evidence>
<name>A0ABM8BTT2_9MOLU</name>
<dbReference type="EMBL" id="AP026933">
    <property type="protein sequence ID" value="BDT03252.1"/>
    <property type="molecule type" value="Genomic_DNA"/>
</dbReference>
<accession>A0ABM8BTT2</accession>
<gene>
    <name evidence="1" type="ORF">SHM_08980</name>
</gene>
<keyword evidence="2" id="KW-1185">Reference proteome</keyword>
<evidence type="ECO:0008006" key="3">
    <source>
        <dbReference type="Google" id="ProtNLM"/>
    </source>
</evidence>
<reference evidence="1 2" key="1">
    <citation type="journal article" date="2022" name="Front. Microbiol.">
        <title>Male-killing mechanisms vary between Spiroplasma species.</title>
        <authorList>
            <person name="Arai H."/>
            <person name="Inoue M."/>
            <person name="Kageyama D."/>
        </authorList>
    </citation>
    <scope>NUCLEOTIDE SEQUENCE [LARGE SCALE GENOMIC DNA]</scope>
    <source>
        <strain evidence="2">sHm</strain>
    </source>
</reference>
<evidence type="ECO:0000313" key="1">
    <source>
        <dbReference type="EMBL" id="BDT03252.1"/>
    </source>
</evidence>
<dbReference type="Proteomes" id="UP001163387">
    <property type="component" value="Chromosome"/>
</dbReference>
<proteinExistence type="predicted"/>